<evidence type="ECO:0000313" key="6">
    <source>
        <dbReference type="Proteomes" id="UP001172687"/>
    </source>
</evidence>
<feature type="transmembrane region" description="Helical" evidence="4">
    <location>
        <begin position="72"/>
        <end position="93"/>
    </location>
</feature>
<proteinExistence type="predicted"/>
<keyword evidence="6" id="KW-1185">Reference proteome</keyword>
<gene>
    <name evidence="5" type="ORF">QYF68_22380</name>
</gene>
<name>A0ABT8HIE6_MYCAO</name>
<dbReference type="PANTHER" id="PTHR37042">
    <property type="entry name" value="OUTER MEMBRANE PROTEIN RV1973"/>
    <property type="match status" value="1"/>
</dbReference>
<accession>A0ABT8HIE6</accession>
<evidence type="ECO:0000256" key="1">
    <source>
        <dbReference type="ARBA" id="ARBA00004370"/>
    </source>
</evidence>
<dbReference type="EMBL" id="JAUHTC010000075">
    <property type="protein sequence ID" value="MDN4520545.1"/>
    <property type="molecule type" value="Genomic_DNA"/>
</dbReference>
<evidence type="ECO:0000313" key="5">
    <source>
        <dbReference type="EMBL" id="MDN4520545.1"/>
    </source>
</evidence>
<keyword evidence="4" id="KW-0812">Transmembrane</keyword>
<reference evidence="5" key="1">
    <citation type="submission" date="2023-07" db="EMBL/GenBank/DDBJ databases">
        <title>Degradation of tert-butanol by M. austroafricanum TBA100.</title>
        <authorList>
            <person name="Helbich S."/>
            <person name="Vainshtein Y."/>
        </authorList>
    </citation>
    <scope>NUCLEOTIDE SEQUENCE</scope>
    <source>
        <strain evidence="5">TBA100</strain>
    </source>
</reference>
<keyword evidence="2 4" id="KW-0472">Membrane</keyword>
<dbReference type="PANTHER" id="PTHR37042:SF4">
    <property type="entry name" value="OUTER MEMBRANE PROTEIN RV1973"/>
    <property type="match status" value="1"/>
</dbReference>
<keyword evidence="4" id="KW-1133">Transmembrane helix</keyword>
<protein>
    <recommendedName>
        <fullName evidence="7">Mammalian cell entry protein</fullName>
    </recommendedName>
</protein>
<dbReference type="RefSeq" id="WP_208676555.1">
    <property type="nucleotide sequence ID" value="NZ_CP070380.1"/>
</dbReference>
<comment type="caution">
    <text evidence="5">The sequence shown here is derived from an EMBL/GenBank/DDBJ whole genome shotgun (WGS) entry which is preliminary data.</text>
</comment>
<organism evidence="5 6">
    <name type="scientific">Mycolicibacterium austroafricanum</name>
    <name type="common">Mycobacterium austroafricanum</name>
    <dbReference type="NCBI Taxonomy" id="39687"/>
    <lineage>
        <taxon>Bacteria</taxon>
        <taxon>Bacillati</taxon>
        <taxon>Actinomycetota</taxon>
        <taxon>Actinomycetes</taxon>
        <taxon>Mycobacteriales</taxon>
        <taxon>Mycobacteriaceae</taxon>
        <taxon>Mycolicibacterium</taxon>
    </lineage>
</organism>
<feature type="region of interest" description="Disordered" evidence="3">
    <location>
        <begin position="1"/>
        <end position="21"/>
    </location>
</feature>
<evidence type="ECO:0000256" key="4">
    <source>
        <dbReference type="SAM" id="Phobius"/>
    </source>
</evidence>
<dbReference type="Proteomes" id="UP001172687">
    <property type="component" value="Unassembled WGS sequence"/>
</dbReference>
<feature type="compositionally biased region" description="Basic and acidic residues" evidence="3">
    <location>
        <begin position="1"/>
        <end position="15"/>
    </location>
</feature>
<evidence type="ECO:0000256" key="2">
    <source>
        <dbReference type="ARBA" id="ARBA00023136"/>
    </source>
</evidence>
<sequence length="225" mass="24166">MSKPEAPLRADRLEESADLSELTPEQLAALLEQAEAEVAAAEEVAETARARVHAARRSRTGSRRRSRWQTGAYVVAVLCSAAMVAASGLILFGHRNTVQDQQNRAEFAAAAKQVAVTLMSIDFNDPQAGMHRIIDNSVDPFRAEFQSSSDEFVKLSADAKVTTKAAASVAAVQSATADSAVVLVAATSTVTNADGVAEPPRSWQLKLELQRDGDRIKMSKVDFLQ</sequence>
<evidence type="ECO:0008006" key="7">
    <source>
        <dbReference type="Google" id="ProtNLM"/>
    </source>
</evidence>
<comment type="subcellular location">
    <subcellularLocation>
        <location evidence="1">Membrane</location>
    </subcellularLocation>
</comment>
<evidence type="ECO:0000256" key="3">
    <source>
        <dbReference type="SAM" id="MobiDB-lite"/>
    </source>
</evidence>